<evidence type="ECO:0000313" key="3">
    <source>
        <dbReference type="Proteomes" id="UP000030689"/>
    </source>
</evidence>
<reference evidence="2 3" key="1">
    <citation type="journal article" date="2013" name="Front. Plant Sci.">
        <title>The Reference Genome of the Halophytic Plant Eutrema salsugineum.</title>
        <authorList>
            <person name="Yang R."/>
            <person name="Jarvis D.E."/>
            <person name="Chen H."/>
            <person name="Beilstein M.A."/>
            <person name="Grimwood J."/>
            <person name="Jenkins J."/>
            <person name="Shu S."/>
            <person name="Prochnik S."/>
            <person name="Xin M."/>
            <person name="Ma C."/>
            <person name="Schmutz J."/>
            <person name="Wing R.A."/>
            <person name="Mitchell-Olds T."/>
            <person name="Schumaker K.S."/>
            <person name="Wang X."/>
        </authorList>
    </citation>
    <scope>NUCLEOTIDE SEQUENCE [LARGE SCALE GENOMIC DNA]</scope>
</reference>
<accession>V4L4G5</accession>
<protein>
    <recommendedName>
        <fullName evidence="4">Myb-like domain-containing protein</fullName>
    </recommendedName>
</protein>
<dbReference type="AlphaFoldDB" id="V4L4G5"/>
<dbReference type="Proteomes" id="UP000030689">
    <property type="component" value="Unassembled WGS sequence"/>
</dbReference>
<dbReference type="OMA" id="PSKGHYQ"/>
<proteinExistence type="predicted"/>
<dbReference type="PANTHER" id="PTHR45023:SF4">
    <property type="entry name" value="GLYCINE-RICH PROTEIN-RELATED"/>
    <property type="match status" value="1"/>
</dbReference>
<feature type="region of interest" description="Disordered" evidence="1">
    <location>
        <begin position="110"/>
        <end position="132"/>
    </location>
</feature>
<dbReference type="PANTHER" id="PTHR45023">
    <property type="match status" value="1"/>
</dbReference>
<evidence type="ECO:0000256" key="1">
    <source>
        <dbReference type="SAM" id="MobiDB-lite"/>
    </source>
</evidence>
<dbReference type="STRING" id="72664.V4L4G5"/>
<evidence type="ECO:0000313" key="2">
    <source>
        <dbReference type="EMBL" id="ESQ38524.1"/>
    </source>
</evidence>
<keyword evidence="3" id="KW-1185">Reference proteome</keyword>
<gene>
    <name evidence="2" type="ORF">EUTSA_v10028995mg</name>
</gene>
<sequence length="188" mass="21333">MAFSSTGPAFTTSNFVELLNSQQDSVFCGYLSSFLEESPASIGEASPATEKKERRQWSPSDDILLISSWLNTSKDAVIEAIQCKQRWQKINDQVCKFCGAYEAACRETQPCDEDNGGKRPAGVKASKAKGKKPAVEKEEPLLALQVEWQIQEKDLEMKAKTRRWVYLNVFWPSKGHYQSMRKMLRRNS</sequence>
<dbReference type="EMBL" id="KI517537">
    <property type="protein sequence ID" value="ESQ38524.1"/>
    <property type="molecule type" value="Genomic_DNA"/>
</dbReference>
<dbReference type="KEGG" id="eus:EUTSA_v10028995mg"/>
<name>V4L4G5_EUTSA</name>
<dbReference type="Gramene" id="ESQ38524">
    <property type="protein sequence ID" value="ESQ38524"/>
    <property type="gene ID" value="EUTSA_v10028995mg"/>
</dbReference>
<organism evidence="2 3">
    <name type="scientific">Eutrema salsugineum</name>
    <name type="common">Saltwater cress</name>
    <name type="synonym">Sisymbrium salsugineum</name>
    <dbReference type="NCBI Taxonomy" id="72664"/>
    <lineage>
        <taxon>Eukaryota</taxon>
        <taxon>Viridiplantae</taxon>
        <taxon>Streptophyta</taxon>
        <taxon>Embryophyta</taxon>
        <taxon>Tracheophyta</taxon>
        <taxon>Spermatophyta</taxon>
        <taxon>Magnoliopsida</taxon>
        <taxon>eudicotyledons</taxon>
        <taxon>Gunneridae</taxon>
        <taxon>Pentapetalae</taxon>
        <taxon>rosids</taxon>
        <taxon>malvids</taxon>
        <taxon>Brassicales</taxon>
        <taxon>Brassicaceae</taxon>
        <taxon>Eutremeae</taxon>
        <taxon>Eutrema</taxon>
    </lineage>
</organism>
<evidence type="ECO:0008006" key="4">
    <source>
        <dbReference type="Google" id="ProtNLM"/>
    </source>
</evidence>